<name>A0A517YBV1_9BACT</name>
<dbReference type="SMART" id="SM00507">
    <property type="entry name" value="HNHc"/>
    <property type="match status" value="1"/>
</dbReference>
<dbReference type="AlphaFoldDB" id="A0A517YBV1"/>
<dbReference type="RefSeq" id="WP_202921819.1">
    <property type="nucleotide sequence ID" value="NZ_CP036274.1"/>
</dbReference>
<feature type="domain" description="HNH nuclease" evidence="1">
    <location>
        <begin position="188"/>
        <end position="247"/>
    </location>
</feature>
<dbReference type="KEGG" id="aagg:ETAA8_28230"/>
<accession>A0A517YBV1</accession>
<dbReference type="Pfam" id="PF26348">
    <property type="entry name" value="SRA_ScoMcrA"/>
    <property type="match status" value="1"/>
</dbReference>
<dbReference type="InterPro" id="IPR002711">
    <property type="entry name" value="HNH"/>
</dbReference>
<gene>
    <name evidence="2" type="ORF">ETAA8_28230</name>
</gene>
<dbReference type="GO" id="GO:0008270">
    <property type="term" value="F:zinc ion binding"/>
    <property type="evidence" value="ECO:0007669"/>
    <property type="project" value="InterPro"/>
</dbReference>
<dbReference type="Pfam" id="PF01844">
    <property type="entry name" value="HNH"/>
    <property type="match status" value="1"/>
</dbReference>
<evidence type="ECO:0000313" key="3">
    <source>
        <dbReference type="Proteomes" id="UP000315017"/>
    </source>
</evidence>
<dbReference type="GO" id="GO:0003676">
    <property type="term" value="F:nucleic acid binding"/>
    <property type="evidence" value="ECO:0007669"/>
    <property type="project" value="InterPro"/>
</dbReference>
<organism evidence="2 3">
    <name type="scientific">Anatilimnocola aggregata</name>
    <dbReference type="NCBI Taxonomy" id="2528021"/>
    <lineage>
        <taxon>Bacteria</taxon>
        <taxon>Pseudomonadati</taxon>
        <taxon>Planctomycetota</taxon>
        <taxon>Planctomycetia</taxon>
        <taxon>Pirellulales</taxon>
        <taxon>Pirellulaceae</taxon>
        <taxon>Anatilimnocola</taxon>
    </lineage>
</organism>
<evidence type="ECO:0000313" key="2">
    <source>
        <dbReference type="EMBL" id="QDU27733.1"/>
    </source>
</evidence>
<sequence>MNSVPGYEIGRIYNRTIAIHARFGGQQQGGISTPADYPYVFLFTGESGEQFGYSDGWNKDGVFIYTGEGQKGDMQFVRGNSAIRDHAANGKALHLFASLGKSKGYRYLGEFCCATWEGRTGTDVEGLERKTLVFHLVPLSAIEPLENQRTPAAASIRDLRAAAYAAASEAAQAEPKSAKRIVYERSAAVRDFVLARAAGTCELCRMPAPFFRPNGLPYLEPHHIRRVSDGGPDHPRWVGAICPNCHTEIHFGLDGNAKNQALKDYVRQLEDQH</sequence>
<dbReference type="CDD" id="cd00085">
    <property type="entry name" value="HNHc"/>
    <property type="match status" value="1"/>
</dbReference>
<dbReference type="EMBL" id="CP036274">
    <property type="protein sequence ID" value="QDU27733.1"/>
    <property type="molecule type" value="Genomic_DNA"/>
</dbReference>
<dbReference type="InterPro" id="IPR003615">
    <property type="entry name" value="HNH_nuc"/>
</dbReference>
<keyword evidence="3" id="KW-1185">Reference proteome</keyword>
<protein>
    <recommendedName>
        <fullName evidence="1">HNH nuclease domain-containing protein</fullName>
    </recommendedName>
</protein>
<dbReference type="InterPro" id="IPR058712">
    <property type="entry name" value="SRA_ScoMcrA"/>
</dbReference>
<dbReference type="Proteomes" id="UP000315017">
    <property type="component" value="Chromosome"/>
</dbReference>
<proteinExistence type="predicted"/>
<reference evidence="2 3" key="1">
    <citation type="submission" date="2019-02" db="EMBL/GenBank/DDBJ databases">
        <title>Deep-cultivation of Planctomycetes and their phenomic and genomic characterization uncovers novel biology.</title>
        <authorList>
            <person name="Wiegand S."/>
            <person name="Jogler M."/>
            <person name="Boedeker C."/>
            <person name="Pinto D."/>
            <person name="Vollmers J."/>
            <person name="Rivas-Marin E."/>
            <person name="Kohn T."/>
            <person name="Peeters S.H."/>
            <person name="Heuer A."/>
            <person name="Rast P."/>
            <person name="Oberbeckmann S."/>
            <person name="Bunk B."/>
            <person name="Jeske O."/>
            <person name="Meyerdierks A."/>
            <person name="Storesund J.E."/>
            <person name="Kallscheuer N."/>
            <person name="Luecker S."/>
            <person name="Lage O.M."/>
            <person name="Pohl T."/>
            <person name="Merkel B.J."/>
            <person name="Hornburger P."/>
            <person name="Mueller R.-W."/>
            <person name="Bruemmer F."/>
            <person name="Labrenz M."/>
            <person name="Spormann A.M."/>
            <person name="Op den Camp H."/>
            <person name="Overmann J."/>
            <person name="Amann R."/>
            <person name="Jetten M.S.M."/>
            <person name="Mascher T."/>
            <person name="Medema M.H."/>
            <person name="Devos D.P."/>
            <person name="Kaster A.-K."/>
            <person name="Ovreas L."/>
            <person name="Rohde M."/>
            <person name="Galperin M.Y."/>
            <person name="Jogler C."/>
        </authorList>
    </citation>
    <scope>NUCLEOTIDE SEQUENCE [LARGE SCALE GENOMIC DNA]</scope>
    <source>
        <strain evidence="2 3">ETA_A8</strain>
    </source>
</reference>
<dbReference type="GO" id="GO:0004519">
    <property type="term" value="F:endonuclease activity"/>
    <property type="evidence" value="ECO:0007669"/>
    <property type="project" value="InterPro"/>
</dbReference>
<evidence type="ECO:0000259" key="1">
    <source>
        <dbReference type="SMART" id="SM00507"/>
    </source>
</evidence>
<dbReference type="Gene3D" id="1.10.30.50">
    <property type="match status" value="1"/>
</dbReference>